<dbReference type="HOGENOM" id="CLU_2933820_0_0_7"/>
<keyword evidence="2" id="KW-1185">Reference proteome</keyword>
<evidence type="ECO:0000313" key="1">
    <source>
        <dbReference type="EMBL" id="ABB39246.1"/>
    </source>
</evidence>
<dbReference type="STRING" id="207559.Dde_2449"/>
<dbReference type="Proteomes" id="UP000002710">
    <property type="component" value="Chromosome"/>
</dbReference>
<gene>
    <name evidence="1" type="ordered locus">Dde_2449</name>
</gene>
<sequence>MLLPQKEAREKVCPLLRGPEGQVQCCMGDGCMMWRYRQKDSRGEDAQGYCGLAGKPMGAL</sequence>
<dbReference type="RefSeq" id="WP_011368316.1">
    <property type="nucleotide sequence ID" value="NC_007519.1"/>
</dbReference>
<organism evidence="1 2">
    <name type="scientific">Oleidesulfovibrio alaskensis (strain ATCC BAA-1058 / DSM 17464 / G20)</name>
    <name type="common">Desulfovibrio alaskensis</name>
    <dbReference type="NCBI Taxonomy" id="207559"/>
    <lineage>
        <taxon>Bacteria</taxon>
        <taxon>Pseudomonadati</taxon>
        <taxon>Thermodesulfobacteriota</taxon>
        <taxon>Desulfovibrionia</taxon>
        <taxon>Desulfovibrionales</taxon>
        <taxon>Desulfovibrionaceae</taxon>
        <taxon>Oleidesulfovibrio</taxon>
    </lineage>
</organism>
<evidence type="ECO:0000313" key="2">
    <source>
        <dbReference type="Proteomes" id="UP000002710"/>
    </source>
</evidence>
<proteinExistence type="predicted"/>
<accession>Q30YK0</accession>
<dbReference type="AlphaFoldDB" id="Q30YK0"/>
<reference evidence="1 2" key="1">
    <citation type="journal article" date="2011" name="J. Bacteriol.">
        <title>Complete genome sequence and updated annotation of Desulfovibrio alaskensis G20.</title>
        <authorList>
            <person name="Hauser L.J."/>
            <person name="Land M.L."/>
            <person name="Brown S.D."/>
            <person name="Larimer F."/>
            <person name="Keller K.L."/>
            <person name="Rapp-Giles B.J."/>
            <person name="Price M.N."/>
            <person name="Lin M."/>
            <person name="Bruce D.C."/>
            <person name="Detter J.C."/>
            <person name="Tapia R."/>
            <person name="Han C.S."/>
            <person name="Goodwin L.A."/>
            <person name="Cheng J.F."/>
            <person name="Pitluck S."/>
            <person name="Copeland A."/>
            <person name="Lucas S."/>
            <person name="Nolan M."/>
            <person name="Lapidus A.L."/>
            <person name="Palumbo A.V."/>
            <person name="Wall J.D."/>
        </authorList>
    </citation>
    <scope>NUCLEOTIDE SEQUENCE [LARGE SCALE GENOMIC DNA]</scope>
    <source>
        <strain evidence="2">ATCC BAA 1058 / DSM 17464 / G20</strain>
    </source>
</reference>
<dbReference type="EMBL" id="CP000112">
    <property type="protein sequence ID" value="ABB39246.1"/>
    <property type="molecule type" value="Genomic_DNA"/>
</dbReference>
<protein>
    <submittedName>
        <fullName evidence="1">Uncharacterized protein</fullName>
    </submittedName>
</protein>
<name>Q30YK0_OLEA2</name>
<dbReference type="KEGG" id="dde:Dde_2449"/>